<name>A0AA50KM26_9GAMM</name>
<keyword evidence="1" id="KW-0472">Membrane</keyword>
<dbReference type="Proteomes" id="UP001223802">
    <property type="component" value="Chromosome"/>
</dbReference>
<keyword evidence="3" id="KW-1185">Reference proteome</keyword>
<reference evidence="2 3" key="1">
    <citation type="submission" date="2023-02" db="EMBL/GenBank/DDBJ databases">
        <title>Complete genome sequence of a novel bacterium Oceanimonas sp. NTOU-MSR1 isolated from marine coast sediment.</title>
        <authorList>
            <person name="Yang H.-T."/>
            <person name="Chen Y.-L."/>
            <person name="Ho Y.-N."/>
        </authorList>
    </citation>
    <scope>NUCLEOTIDE SEQUENCE [LARGE SCALE GENOMIC DNA]</scope>
    <source>
        <strain evidence="2 3">NTOU-MSR1</strain>
    </source>
</reference>
<dbReference type="KEGG" id="ope:PU634_10575"/>
<dbReference type="InterPro" id="IPR025169">
    <property type="entry name" value="DUF3927"/>
</dbReference>
<dbReference type="EMBL" id="CP118224">
    <property type="protein sequence ID" value="WMC09561.1"/>
    <property type="molecule type" value="Genomic_DNA"/>
</dbReference>
<organism evidence="2 3">
    <name type="scientific">Oceanimonas pelagia</name>
    <dbReference type="NCBI Taxonomy" id="3028314"/>
    <lineage>
        <taxon>Bacteria</taxon>
        <taxon>Pseudomonadati</taxon>
        <taxon>Pseudomonadota</taxon>
        <taxon>Gammaproteobacteria</taxon>
        <taxon>Aeromonadales</taxon>
        <taxon>Aeromonadaceae</taxon>
        <taxon>Oceanimonas</taxon>
    </lineage>
</organism>
<proteinExistence type="predicted"/>
<accession>A0AA50KM26</accession>
<evidence type="ECO:0000256" key="1">
    <source>
        <dbReference type="SAM" id="Phobius"/>
    </source>
</evidence>
<gene>
    <name evidence="2" type="ORF">PU634_10575</name>
</gene>
<evidence type="ECO:0000313" key="3">
    <source>
        <dbReference type="Proteomes" id="UP001223802"/>
    </source>
</evidence>
<dbReference type="AlphaFoldDB" id="A0AA50KM26"/>
<dbReference type="RefSeq" id="WP_306760756.1">
    <property type="nucleotide sequence ID" value="NZ_CP118224.1"/>
</dbReference>
<dbReference type="Pfam" id="PF13064">
    <property type="entry name" value="DUF3927"/>
    <property type="match status" value="1"/>
</dbReference>
<keyword evidence="1" id="KW-0812">Transmembrane</keyword>
<sequence length="53" mass="5725">MSDNAFRKAAAVVLLLGMVLVDFTSRILSVGIDLLLAVGVAMILWPMMFNTKA</sequence>
<feature type="transmembrane region" description="Helical" evidence="1">
    <location>
        <begin position="31"/>
        <end position="49"/>
    </location>
</feature>
<protein>
    <submittedName>
        <fullName evidence="2">DUF3927 family protein</fullName>
    </submittedName>
</protein>
<evidence type="ECO:0000313" key="2">
    <source>
        <dbReference type="EMBL" id="WMC09561.1"/>
    </source>
</evidence>
<keyword evidence="1" id="KW-1133">Transmembrane helix</keyword>